<dbReference type="EMBL" id="CP022743">
    <property type="protein sequence ID" value="ASU34919.1"/>
    <property type="molecule type" value="Genomic_DNA"/>
</dbReference>
<name>A0A223NYF8_9SPHI</name>
<protein>
    <submittedName>
        <fullName evidence="1">Uncharacterized protein</fullName>
    </submittedName>
</protein>
<evidence type="ECO:0000313" key="1">
    <source>
        <dbReference type="EMBL" id="ASU34919.1"/>
    </source>
</evidence>
<sequence length="65" mass="7782">MAPIVADQYLDKNLSKYLPSIEQNLTLLNNYLDSHIEHDTELYHFLITVSYQYYRLKDQILSTHH</sequence>
<accession>A0A223NYF8</accession>
<dbReference type="Proteomes" id="UP000215002">
    <property type="component" value="Chromosome"/>
</dbReference>
<evidence type="ECO:0000313" key="2">
    <source>
        <dbReference type="Proteomes" id="UP000215002"/>
    </source>
</evidence>
<keyword evidence="2" id="KW-1185">Reference proteome</keyword>
<reference evidence="1 2" key="1">
    <citation type="submission" date="2017-08" db="EMBL/GenBank/DDBJ databases">
        <title>Complete genome sequence of Mucilaginibacter sp. strain BJC16-A31.</title>
        <authorList>
            <consortium name="Henan University of Science and Technology"/>
            <person name="You X."/>
        </authorList>
    </citation>
    <scope>NUCLEOTIDE SEQUENCE [LARGE SCALE GENOMIC DNA]</scope>
    <source>
        <strain evidence="1 2">BJC16-A31</strain>
    </source>
</reference>
<dbReference type="KEGG" id="muc:MuYL_3034"/>
<dbReference type="AlphaFoldDB" id="A0A223NYF8"/>
<proteinExistence type="predicted"/>
<gene>
    <name evidence="1" type="ORF">MuYL_3034</name>
</gene>
<organism evidence="1 2">
    <name type="scientific">Mucilaginibacter xinganensis</name>
    <dbReference type="NCBI Taxonomy" id="1234841"/>
    <lineage>
        <taxon>Bacteria</taxon>
        <taxon>Pseudomonadati</taxon>
        <taxon>Bacteroidota</taxon>
        <taxon>Sphingobacteriia</taxon>
        <taxon>Sphingobacteriales</taxon>
        <taxon>Sphingobacteriaceae</taxon>
        <taxon>Mucilaginibacter</taxon>
    </lineage>
</organism>